<evidence type="ECO:0000313" key="12">
    <source>
        <dbReference type="EMBL" id="TPG30691.1"/>
    </source>
</evidence>
<name>A0A502E2F7_9BURK</name>
<proteinExistence type="predicted"/>
<dbReference type="AlphaFoldDB" id="A0A502E2F7"/>
<dbReference type="NCBIfam" id="TIGR00187">
    <property type="entry name" value="ribE"/>
    <property type="match status" value="1"/>
</dbReference>
<dbReference type="PROSITE" id="PS51177">
    <property type="entry name" value="LUMAZINE_BIND"/>
    <property type="match status" value="2"/>
</dbReference>
<dbReference type="InterPro" id="IPR026017">
    <property type="entry name" value="Lumazine-bd_dom"/>
</dbReference>
<evidence type="ECO:0000256" key="5">
    <source>
        <dbReference type="ARBA" id="ARBA00013950"/>
    </source>
</evidence>
<dbReference type="OrthoDB" id="9788537at2"/>
<reference evidence="12 13" key="1">
    <citation type="journal article" date="2019" name="Environ. Microbiol.">
        <title>Species interactions and distinct microbial communities in high Arctic permafrost affected cryosols are associated with the CH4 and CO2 gas fluxes.</title>
        <authorList>
            <person name="Altshuler I."/>
            <person name="Hamel J."/>
            <person name="Turney S."/>
            <person name="Magnuson E."/>
            <person name="Levesque R."/>
            <person name="Greer C."/>
            <person name="Whyte L.G."/>
        </authorList>
    </citation>
    <scope>NUCLEOTIDE SEQUENCE [LARGE SCALE GENOMIC DNA]</scope>
    <source>
        <strain evidence="12 13">S06.C</strain>
    </source>
</reference>
<dbReference type="InterPro" id="IPR001783">
    <property type="entry name" value="Lumazine-bd"/>
</dbReference>
<evidence type="ECO:0000256" key="10">
    <source>
        <dbReference type="PROSITE-ProRule" id="PRU00524"/>
    </source>
</evidence>
<keyword evidence="7 12" id="KW-0808">Transferase</keyword>
<feature type="domain" description="Lumazine-binding" evidence="11">
    <location>
        <begin position="1"/>
        <end position="102"/>
    </location>
</feature>
<gene>
    <name evidence="12" type="ORF">EAH82_04275</name>
</gene>
<comment type="function">
    <text evidence="2">Catalyzes the dismutation of two molecules of 6,7-dimethyl-8-ribityllumazine, resulting in the formation of riboflavin and 5-amino-6-(D-ribitylamino)uracil.</text>
</comment>
<dbReference type="InterPro" id="IPR017938">
    <property type="entry name" value="Riboflavin_synthase-like_b-brl"/>
</dbReference>
<evidence type="ECO:0000256" key="8">
    <source>
        <dbReference type="ARBA" id="ARBA00022737"/>
    </source>
</evidence>
<keyword evidence="6" id="KW-0686">Riboflavin biosynthesis</keyword>
<dbReference type="Gene3D" id="2.40.30.20">
    <property type="match status" value="2"/>
</dbReference>
<dbReference type="InterPro" id="IPR023366">
    <property type="entry name" value="ATP_synth_asu-like_sf"/>
</dbReference>
<evidence type="ECO:0000256" key="4">
    <source>
        <dbReference type="ARBA" id="ARBA00012827"/>
    </source>
</evidence>
<evidence type="ECO:0000256" key="6">
    <source>
        <dbReference type="ARBA" id="ARBA00022619"/>
    </source>
</evidence>
<dbReference type="Proteomes" id="UP000319212">
    <property type="component" value="Unassembled WGS sequence"/>
</dbReference>
<dbReference type="PIRSF" id="PIRSF000498">
    <property type="entry name" value="Riboflavin_syn_A"/>
    <property type="match status" value="1"/>
</dbReference>
<dbReference type="FunFam" id="2.40.30.20:FF:000004">
    <property type="entry name" value="Riboflavin synthase, alpha subunit"/>
    <property type="match status" value="1"/>
</dbReference>
<keyword evidence="8" id="KW-0677">Repeat</keyword>
<dbReference type="SUPFAM" id="SSF63380">
    <property type="entry name" value="Riboflavin synthase domain-like"/>
    <property type="match status" value="2"/>
</dbReference>
<evidence type="ECO:0000256" key="2">
    <source>
        <dbReference type="ARBA" id="ARBA00002803"/>
    </source>
</evidence>
<organism evidence="12 13">
    <name type="scientific">Variovorax guangxiensis</name>
    <dbReference type="NCBI Taxonomy" id="1775474"/>
    <lineage>
        <taxon>Bacteria</taxon>
        <taxon>Pseudomonadati</taxon>
        <taxon>Pseudomonadota</taxon>
        <taxon>Betaproteobacteria</taxon>
        <taxon>Burkholderiales</taxon>
        <taxon>Comamonadaceae</taxon>
        <taxon>Variovorax</taxon>
    </lineage>
</organism>
<dbReference type="RefSeq" id="WP_140838890.1">
    <property type="nucleotide sequence ID" value="NZ_RCZI01000001.1"/>
</dbReference>
<dbReference type="PANTHER" id="PTHR21098">
    <property type="entry name" value="RIBOFLAVIN SYNTHASE ALPHA CHAIN"/>
    <property type="match status" value="1"/>
</dbReference>
<evidence type="ECO:0000259" key="11">
    <source>
        <dbReference type="PROSITE" id="PS51177"/>
    </source>
</evidence>
<dbReference type="NCBIfam" id="NF006767">
    <property type="entry name" value="PRK09289.1"/>
    <property type="match status" value="1"/>
</dbReference>
<feature type="domain" description="Lumazine-binding" evidence="11">
    <location>
        <begin position="103"/>
        <end position="203"/>
    </location>
</feature>
<comment type="caution">
    <text evidence="12">The sequence shown here is derived from an EMBL/GenBank/DDBJ whole genome shotgun (WGS) entry which is preliminary data.</text>
</comment>
<feature type="repeat" description="Lumazine-binding" evidence="10">
    <location>
        <begin position="103"/>
        <end position="203"/>
    </location>
</feature>
<protein>
    <recommendedName>
        <fullName evidence="5 9">Riboflavin synthase</fullName>
        <ecNumber evidence="4 9">2.5.1.9</ecNumber>
    </recommendedName>
</protein>
<dbReference type="EC" id="2.5.1.9" evidence="4 9"/>
<dbReference type="EMBL" id="RCZI01000001">
    <property type="protein sequence ID" value="TPG30691.1"/>
    <property type="molecule type" value="Genomic_DNA"/>
</dbReference>
<evidence type="ECO:0000313" key="13">
    <source>
        <dbReference type="Proteomes" id="UP000319212"/>
    </source>
</evidence>
<dbReference type="PANTHER" id="PTHR21098:SF12">
    <property type="entry name" value="RIBOFLAVIN SYNTHASE"/>
    <property type="match status" value="1"/>
</dbReference>
<dbReference type="GO" id="GO:0009231">
    <property type="term" value="P:riboflavin biosynthetic process"/>
    <property type="evidence" value="ECO:0007669"/>
    <property type="project" value="UniProtKB-KW"/>
</dbReference>
<feature type="repeat" description="Lumazine-binding" evidence="10">
    <location>
        <begin position="1"/>
        <end position="102"/>
    </location>
</feature>
<comment type="pathway">
    <text evidence="3">Cofactor biosynthesis; riboflavin biosynthesis; riboflavin from 2-hydroxy-3-oxobutyl phosphate and 5-amino-6-(D-ribitylamino)uracil: step 2/2.</text>
</comment>
<accession>A0A502E2F7</accession>
<evidence type="ECO:0000256" key="7">
    <source>
        <dbReference type="ARBA" id="ARBA00022679"/>
    </source>
</evidence>
<comment type="catalytic activity">
    <reaction evidence="1">
        <text>2 6,7-dimethyl-8-(1-D-ribityl)lumazine + H(+) = 5-amino-6-(D-ribitylamino)uracil + riboflavin</text>
        <dbReference type="Rhea" id="RHEA:20772"/>
        <dbReference type="ChEBI" id="CHEBI:15378"/>
        <dbReference type="ChEBI" id="CHEBI:15934"/>
        <dbReference type="ChEBI" id="CHEBI:57986"/>
        <dbReference type="ChEBI" id="CHEBI:58201"/>
        <dbReference type="EC" id="2.5.1.9"/>
    </reaction>
</comment>
<evidence type="ECO:0000256" key="1">
    <source>
        <dbReference type="ARBA" id="ARBA00000968"/>
    </source>
</evidence>
<sequence length="217" mass="22725">MFTGIITGVGRIAAVRDLGSSSTYGKRLSIAVPDGYLDDVGLGDSIALNGACMTVTSLDPAQQQFTIDISAESLDKTAGLTEEAGRVNLEKALRANDRLGGHIVSGHVDGIGTVSRFASVGESWELRVLAPPALARFLAYKGSITVNGVSLTVNSVDDVAEGSEISINLIPHTVENTALGALREGSRVNLEIDTVARYVERMLQAGMLPTAQKDSAP</sequence>
<dbReference type="GO" id="GO:0004746">
    <property type="term" value="F:riboflavin synthase activity"/>
    <property type="evidence" value="ECO:0007669"/>
    <property type="project" value="UniProtKB-UniRule"/>
</dbReference>
<dbReference type="Pfam" id="PF00677">
    <property type="entry name" value="Lum_binding"/>
    <property type="match status" value="2"/>
</dbReference>
<evidence type="ECO:0000256" key="3">
    <source>
        <dbReference type="ARBA" id="ARBA00004887"/>
    </source>
</evidence>
<evidence type="ECO:0000256" key="9">
    <source>
        <dbReference type="NCBIfam" id="TIGR00187"/>
    </source>
</evidence>
<dbReference type="CDD" id="cd00402">
    <property type="entry name" value="Riboflavin_synthase_like"/>
    <property type="match status" value="1"/>
</dbReference>